<dbReference type="Proteomes" id="UP000718571">
    <property type="component" value="Unassembled WGS sequence"/>
</dbReference>
<organism evidence="2 3">
    <name type="scientific">Candidatus Acidifodinimicrobium mancum</name>
    <dbReference type="NCBI Taxonomy" id="2898728"/>
    <lineage>
        <taxon>Archaea</taxon>
        <taxon>Candidatus Parvarchaeota</taxon>
        <taxon>Candidatus Acidifodinimicrobiaceae</taxon>
        <taxon>Candidatus Acidifodinimicrobium</taxon>
    </lineage>
</organism>
<feature type="transmembrane region" description="Helical" evidence="1">
    <location>
        <begin position="21"/>
        <end position="41"/>
    </location>
</feature>
<feature type="transmembrane region" description="Helical" evidence="1">
    <location>
        <begin position="134"/>
        <end position="154"/>
    </location>
</feature>
<feature type="transmembrane region" description="Helical" evidence="1">
    <location>
        <begin position="193"/>
        <end position="214"/>
    </location>
</feature>
<feature type="transmembrane region" description="Helical" evidence="1">
    <location>
        <begin position="47"/>
        <end position="68"/>
    </location>
</feature>
<dbReference type="EMBL" id="JADFAR010000018">
    <property type="protein sequence ID" value="MBE5728517.1"/>
    <property type="molecule type" value="Genomic_DNA"/>
</dbReference>
<gene>
    <name evidence="2" type="ORF">IHE51_01520</name>
</gene>
<reference evidence="2 3" key="1">
    <citation type="submission" date="2020-09" db="EMBL/GenBank/DDBJ databases">
        <title>Genomic characterization of a novel Parvarchaeota family in acid mine drainage sediments.</title>
        <authorList>
            <person name="Luo Z.-H."/>
        </authorList>
    </citation>
    <scope>NUCLEOTIDE SEQUENCE [LARGE SCALE GENOMIC DNA]</scope>
    <source>
        <strain evidence="2">MAS1_bins.189</strain>
    </source>
</reference>
<evidence type="ECO:0000313" key="2">
    <source>
        <dbReference type="EMBL" id="MBE5728517.1"/>
    </source>
</evidence>
<evidence type="ECO:0000256" key="1">
    <source>
        <dbReference type="SAM" id="Phobius"/>
    </source>
</evidence>
<name>A0A8T3UYK2_9ARCH</name>
<keyword evidence="1" id="KW-1133">Transmembrane helix</keyword>
<keyword evidence="1" id="KW-0472">Membrane</keyword>
<dbReference type="AlphaFoldDB" id="A0A8T3UYK2"/>
<proteinExistence type="predicted"/>
<evidence type="ECO:0000313" key="3">
    <source>
        <dbReference type="Proteomes" id="UP000718571"/>
    </source>
</evidence>
<protein>
    <submittedName>
        <fullName evidence="2">Uncharacterized protein</fullName>
    </submittedName>
</protein>
<feature type="transmembrane region" description="Helical" evidence="1">
    <location>
        <begin position="161"/>
        <end position="181"/>
    </location>
</feature>
<accession>A0A8T3UYK2</accession>
<comment type="caution">
    <text evidence="2">The sequence shown here is derived from an EMBL/GenBank/DDBJ whole genome shotgun (WGS) entry which is preliminary data.</text>
</comment>
<feature type="transmembrane region" description="Helical" evidence="1">
    <location>
        <begin position="80"/>
        <end position="104"/>
    </location>
</feature>
<feature type="non-terminal residue" evidence="2">
    <location>
        <position position="215"/>
    </location>
</feature>
<keyword evidence="1" id="KW-0812">Transmembrane</keyword>
<sequence length="215" mass="24727">MKTKDFIAELNHYIHGQRKNIFAFLLLFGFSMLLFLLDLQVLDASEIVLYLLMAAFLSVIMILPRKLISRYFDMSVSYKFWYMGLLISVILTLGSGLFGFYALFPIVGSLEYKRNRKTFTGMKSSDISNKEKTYTSLLMFIIYISLGLLLLFAGSYYSQEVFYQSGSFLIFLSFVSVIPYHKLEGLPLFYHNVFLYGIIAAMLLLILVISFVSLV</sequence>